<proteinExistence type="predicted"/>
<evidence type="ECO:0000313" key="1">
    <source>
        <dbReference type="EMBL" id="GFF58422.1"/>
    </source>
</evidence>
<evidence type="ECO:0000313" key="2">
    <source>
        <dbReference type="Proteomes" id="UP000465221"/>
    </source>
</evidence>
<dbReference type="EMBL" id="BLKC01000174">
    <property type="protein sequence ID" value="GFF58422.1"/>
    <property type="molecule type" value="Genomic_DNA"/>
</dbReference>
<comment type="caution">
    <text evidence="1">The sequence shown here is derived from an EMBL/GenBank/DDBJ whole genome shotgun (WGS) entry which is preliminary data.</text>
</comment>
<name>A0A8H3SFB6_9EURO</name>
<accession>A0A8H3SFB6</accession>
<dbReference type="AlphaFoldDB" id="A0A8H3SFB6"/>
<dbReference type="Proteomes" id="UP000465221">
    <property type="component" value="Unassembled WGS sequence"/>
</dbReference>
<reference evidence="1 2" key="1">
    <citation type="submission" date="2020-01" db="EMBL/GenBank/DDBJ databases">
        <title>Draft genome sequence of Aspergillus udagawae IFM 46972.</title>
        <authorList>
            <person name="Takahashi H."/>
            <person name="Yaguchi T."/>
        </authorList>
    </citation>
    <scope>NUCLEOTIDE SEQUENCE [LARGE SCALE GENOMIC DNA]</scope>
    <source>
        <strain evidence="1 2">IFM 46972</strain>
    </source>
</reference>
<organism evidence="1 2">
    <name type="scientific">Aspergillus udagawae</name>
    <dbReference type="NCBI Taxonomy" id="91492"/>
    <lineage>
        <taxon>Eukaryota</taxon>
        <taxon>Fungi</taxon>
        <taxon>Dikarya</taxon>
        <taxon>Ascomycota</taxon>
        <taxon>Pezizomycotina</taxon>
        <taxon>Eurotiomycetes</taxon>
        <taxon>Eurotiomycetidae</taxon>
        <taxon>Eurotiales</taxon>
        <taxon>Aspergillaceae</taxon>
        <taxon>Aspergillus</taxon>
        <taxon>Aspergillus subgen. Fumigati</taxon>
    </lineage>
</organism>
<sequence length="79" mass="8361">MGIGPLRLVSPEVAENMSSPQVGVVESLTAVENVEEAYVDMLTAVRGAQRHDESPVSVVLEDFMVCEFGGQFGVQGHAG</sequence>
<protein>
    <submittedName>
        <fullName evidence="1">Uncharacterized protein</fullName>
    </submittedName>
</protein>
<gene>
    <name evidence="1" type="ORF">IFM46972_11101</name>
</gene>